<comment type="caution">
    <text evidence="1">The sequence shown here is derived from an EMBL/GenBank/DDBJ whole genome shotgun (WGS) entry which is preliminary data.</text>
</comment>
<dbReference type="EMBL" id="PDUU01001147">
    <property type="protein sequence ID" value="PHN95734.1"/>
    <property type="molecule type" value="Genomic_DNA"/>
</dbReference>
<accession>A0A2G1BP51</accession>
<organism evidence="1 2">
    <name type="scientific">Tenacibaculum discolor</name>
    <dbReference type="NCBI Taxonomy" id="361581"/>
    <lineage>
        <taxon>Bacteria</taxon>
        <taxon>Pseudomonadati</taxon>
        <taxon>Bacteroidota</taxon>
        <taxon>Flavobacteriia</taxon>
        <taxon>Flavobacteriales</taxon>
        <taxon>Flavobacteriaceae</taxon>
        <taxon>Tenacibaculum</taxon>
    </lineage>
</organism>
<evidence type="ECO:0000313" key="2">
    <source>
        <dbReference type="Proteomes" id="UP000222163"/>
    </source>
</evidence>
<name>A0A2G1BP51_9FLAO</name>
<dbReference type="Proteomes" id="UP000222163">
    <property type="component" value="Unassembled WGS sequence"/>
</dbReference>
<evidence type="ECO:0000313" key="1">
    <source>
        <dbReference type="EMBL" id="PHN95734.1"/>
    </source>
</evidence>
<protein>
    <submittedName>
        <fullName evidence="1">Uncharacterized protein</fullName>
    </submittedName>
</protein>
<gene>
    <name evidence="1" type="ORF">CSC81_18990</name>
</gene>
<proteinExistence type="predicted"/>
<dbReference type="AlphaFoldDB" id="A0A2G1BP51"/>
<dbReference type="RefSeq" id="WP_237271056.1">
    <property type="nucleotide sequence ID" value="NZ_PDUU01001147.1"/>
</dbReference>
<feature type="non-terminal residue" evidence="1">
    <location>
        <position position="1"/>
    </location>
</feature>
<sequence>PPRRPPALRNQLVGLADDRFRASLDLTVKGCARDAFYGDSFLWGADDTTGMGSRLELSLQPGAAWSLTPPPSQTALFADVEVCDVVPA</sequence>
<reference evidence="1 2" key="1">
    <citation type="journal article" date="2016" name="Nat. Commun.">
        <title>Microbial interactions lead to rapid micro-scale successions on model marine particles.</title>
        <authorList>
            <person name="Datta M.S."/>
            <person name="Sliwerska E."/>
            <person name="Gore J."/>
            <person name="Polz M.F."/>
            <person name="Cordero O.X."/>
        </authorList>
    </citation>
    <scope>NUCLEOTIDE SEQUENCE [LARGE SCALE GENOMIC DNA]</scope>
    <source>
        <strain evidence="1 2">4G03</strain>
    </source>
</reference>